<keyword evidence="3" id="KW-0808">Transferase</keyword>
<dbReference type="InterPro" id="IPR025749">
    <property type="entry name" value="Sphingomyelin_synth-like_dom"/>
</dbReference>
<evidence type="ECO:0000256" key="5">
    <source>
        <dbReference type="ARBA" id="ARBA00022919"/>
    </source>
</evidence>
<evidence type="ECO:0000256" key="1">
    <source>
        <dbReference type="ARBA" id="ARBA00004141"/>
    </source>
</evidence>
<evidence type="ECO:0000256" key="4">
    <source>
        <dbReference type="ARBA" id="ARBA00022692"/>
    </source>
</evidence>
<evidence type="ECO:0000256" key="2">
    <source>
        <dbReference type="ARBA" id="ARBA00005441"/>
    </source>
</evidence>
<evidence type="ECO:0000313" key="13">
    <source>
        <dbReference type="WBParaSite" id="TMUE_3000013803.2"/>
    </source>
</evidence>
<evidence type="ECO:0000256" key="7">
    <source>
        <dbReference type="ARBA" id="ARBA00023098"/>
    </source>
</evidence>
<keyword evidence="4 9" id="KW-0812">Transmembrane</keyword>
<evidence type="ECO:0000256" key="6">
    <source>
        <dbReference type="ARBA" id="ARBA00022989"/>
    </source>
</evidence>
<keyword evidence="11" id="KW-1185">Reference proteome</keyword>
<comment type="similarity">
    <text evidence="2">Belongs to the sphingomyelin synthase family.</text>
</comment>
<dbReference type="GO" id="GO:0006686">
    <property type="term" value="P:sphingomyelin biosynthetic process"/>
    <property type="evidence" value="ECO:0007669"/>
    <property type="project" value="TreeGrafter"/>
</dbReference>
<keyword evidence="7" id="KW-0443">Lipid metabolism</keyword>
<dbReference type="GO" id="GO:0000139">
    <property type="term" value="C:Golgi membrane"/>
    <property type="evidence" value="ECO:0007669"/>
    <property type="project" value="TreeGrafter"/>
</dbReference>
<evidence type="ECO:0000256" key="9">
    <source>
        <dbReference type="SAM" id="Phobius"/>
    </source>
</evidence>
<dbReference type="WBParaSite" id="TMUE_3000013803.2">
    <property type="protein sequence ID" value="TMUE_3000013803.2"/>
    <property type="gene ID" value="WBGene00289109"/>
</dbReference>
<keyword evidence="6 9" id="KW-1133">Transmembrane helix</keyword>
<feature type="transmembrane region" description="Helical" evidence="9">
    <location>
        <begin position="149"/>
        <end position="171"/>
    </location>
</feature>
<feature type="domain" description="Sphingomyelin synthase-like" evidence="10">
    <location>
        <begin position="289"/>
        <end position="361"/>
    </location>
</feature>
<reference evidence="12" key="3">
    <citation type="submission" date="2019-12" db="UniProtKB">
        <authorList>
            <consortium name="WormBaseParasite"/>
        </authorList>
    </citation>
    <scope>IDENTIFICATION</scope>
</reference>
<dbReference type="STRING" id="70415.A0A5S6R2Z1"/>
<reference evidence="11" key="1">
    <citation type="submission" date="2013-11" db="EMBL/GenBank/DDBJ databases">
        <authorList>
            <person name="Aslett M."/>
        </authorList>
    </citation>
    <scope>NUCLEOTIDE SEQUENCE [LARGE SCALE GENOMIC DNA]</scope>
    <source>
        <strain evidence="11">Edinburgh</strain>
    </source>
</reference>
<dbReference type="GO" id="GO:0033188">
    <property type="term" value="F:sphingomyelin synthase activity"/>
    <property type="evidence" value="ECO:0007669"/>
    <property type="project" value="TreeGrafter"/>
</dbReference>
<evidence type="ECO:0000313" key="12">
    <source>
        <dbReference type="WBParaSite" id="TMUE_3000013803.1"/>
    </source>
</evidence>
<proteinExistence type="inferred from homology"/>
<organism evidence="11 12">
    <name type="scientific">Trichuris muris</name>
    <name type="common">Mouse whipworm</name>
    <dbReference type="NCBI Taxonomy" id="70415"/>
    <lineage>
        <taxon>Eukaryota</taxon>
        <taxon>Metazoa</taxon>
        <taxon>Ecdysozoa</taxon>
        <taxon>Nematoda</taxon>
        <taxon>Enoplea</taxon>
        <taxon>Dorylaimia</taxon>
        <taxon>Trichinellida</taxon>
        <taxon>Trichuridae</taxon>
        <taxon>Trichuris</taxon>
    </lineage>
</organism>
<dbReference type="GO" id="GO:0047493">
    <property type="term" value="F:ceramide cholinephosphotransferase activity"/>
    <property type="evidence" value="ECO:0007669"/>
    <property type="project" value="TreeGrafter"/>
</dbReference>
<dbReference type="InterPro" id="IPR045221">
    <property type="entry name" value="Sphingomyelin_synth-like"/>
</dbReference>
<feature type="transmembrane region" description="Helical" evidence="9">
    <location>
        <begin position="191"/>
        <end position="215"/>
    </location>
</feature>
<name>A0A5S6R2Z1_TRIMR</name>
<protein>
    <submittedName>
        <fullName evidence="12 13">PAP2_C domain-containing protein</fullName>
    </submittedName>
</protein>
<dbReference type="PANTHER" id="PTHR21290:SF27">
    <property type="entry name" value="PHOSPHATIDYLCHOLINE:CERAMIDE CHOLINEPHOSPHOTRANSFERASE 1"/>
    <property type="match status" value="1"/>
</dbReference>
<dbReference type="PANTHER" id="PTHR21290">
    <property type="entry name" value="SPHINGOMYELIN SYNTHETASE"/>
    <property type="match status" value="1"/>
</dbReference>
<dbReference type="GO" id="GO:0046513">
    <property type="term" value="P:ceramide biosynthetic process"/>
    <property type="evidence" value="ECO:0007669"/>
    <property type="project" value="TreeGrafter"/>
</dbReference>
<evidence type="ECO:0000259" key="10">
    <source>
        <dbReference type="Pfam" id="PF14360"/>
    </source>
</evidence>
<dbReference type="GO" id="GO:0005886">
    <property type="term" value="C:plasma membrane"/>
    <property type="evidence" value="ECO:0007669"/>
    <property type="project" value="TreeGrafter"/>
</dbReference>
<dbReference type="Pfam" id="PF14360">
    <property type="entry name" value="PAP2_C"/>
    <property type="match status" value="1"/>
</dbReference>
<evidence type="ECO:0000256" key="8">
    <source>
        <dbReference type="ARBA" id="ARBA00023136"/>
    </source>
</evidence>
<dbReference type="AlphaFoldDB" id="A0A5S6R2Z1"/>
<dbReference type="GO" id="GO:0005789">
    <property type="term" value="C:endoplasmic reticulum membrane"/>
    <property type="evidence" value="ECO:0007669"/>
    <property type="project" value="TreeGrafter"/>
</dbReference>
<dbReference type="WBParaSite" id="TMUE_3000013803.1">
    <property type="protein sequence ID" value="TMUE_3000013803.1"/>
    <property type="gene ID" value="WBGene00289109"/>
</dbReference>
<sequence length="424" mass="47400">MDPNGVGASCLCFGGFRKWSAGLLKGSCFTDYLCWSIVLTKLSASVASERKRVAAYSLPSPGPVTIKAVHPVEAANASERIDFVSVEVIVRKESSCVMAVEALLPASAVAKMNGNCTGLVSSDSAVLIDVGENSDSATAKKFPKEPKKFLISIGLLMFAGMTNDIVLAWIHERVPETAPLPDLFFSLTPHFPKALAASEYLIIISTVMMLTVCFLHRHRWILLRRVFCMLALLYLSRCVCMLVTQVPVADPTYFCSPKSNNTDFGDVLMRALRLFSGAGLNIFGKHTFCGDYIFSGHTLILVMSYMVVKEYSPRRFWQLHIVVWLVSASGILCILLSRGHYTVDVVIAYFVTTRMFWLYHTMANNPELKEYTPTNLLSRDCWFPLFRYMESNVAPSVPRQFEWPFPWPRFLKSASISNGGRFRS</sequence>
<accession>A0A5S6R2Z1</accession>
<evidence type="ECO:0000256" key="3">
    <source>
        <dbReference type="ARBA" id="ARBA00022679"/>
    </source>
</evidence>
<evidence type="ECO:0000313" key="11">
    <source>
        <dbReference type="Proteomes" id="UP000046395"/>
    </source>
</evidence>
<feature type="transmembrane region" description="Helical" evidence="9">
    <location>
        <begin position="320"/>
        <end position="337"/>
    </location>
</feature>
<keyword evidence="8 9" id="KW-0472">Membrane</keyword>
<comment type="subcellular location">
    <subcellularLocation>
        <location evidence="1">Membrane</location>
        <topology evidence="1">Multi-pass membrane protein</topology>
    </subcellularLocation>
</comment>
<keyword evidence="5" id="KW-0746">Sphingolipid metabolism</keyword>
<dbReference type="Proteomes" id="UP000046395">
    <property type="component" value="Unassembled WGS sequence"/>
</dbReference>
<reference evidence="11" key="2">
    <citation type="submission" date="2014-03" db="EMBL/GenBank/DDBJ databases">
        <title>The whipworm genome and dual-species transcriptomics of an intimate host-pathogen interaction.</title>
        <authorList>
            <person name="Foth B.J."/>
            <person name="Tsai I.J."/>
            <person name="Reid A.J."/>
            <person name="Bancroft A.J."/>
            <person name="Nichol S."/>
            <person name="Tracey A."/>
            <person name="Holroyd N."/>
            <person name="Cotton J.A."/>
            <person name="Stanley E.J."/>
            <person name="Zarowiecki M."/>
            <person name="Liu J.Z."/>
            <person name="Huckvale T."/>
            <person name="Cooper P.J."/>
            <person name="Grencis R.K."/>
            <person name="Berriman M."/>
        </authorList>
    </citation>
    <scope>NUCLEOTIDE SEQUENCE [LARGE SCALE GENOMIC DNA]</scope>
    <source>
        <strain evidence="11">Edinburgh</strain>
    </source>
</reference>